<dbReference type="FunFam" id="3.40.1160.10:FF:000018">
    <property type="entry name" value="Glutamate 5-kinase"/>
    <property type="match status" value="1"/>
</dbReference>
<dbReference type="InterPro" id="IPR002478">
    <property type="entry name" value="PUA"/>
</dbReference>
<proteinExistence type="inferred from homology"/>
<dbReference type="GO" id="GO:0003723">
    <property type="term" value="F:RNA binding"/>
    <property type="evidence" value="ECO:0007669"/>
    <property type="project" value="InterPro"/>
</dbReference>
<keyword evidence="7" id="KW-0067">ATP-binding</keyword>
<dbReference type="InterPro" id="IPR041739">
    <property type="entry name" value="G5K_ProB"/>
</dbReference>
<evidence type="ECO:0000256" key="3">
    <source>
        <dbReference type="ARBA" id="ARBA00022650"/>
    </source>
</evidence>
<keyword evidence="10" id="KW-1185">Reference proteome</keyword>
<accession>A0A507E0D3</accession>
<dbReference type="AlphaFoldDB" id="A0A507E0D3"/>
<keyword evidence="1" id="KW-0963">Cytoplasm</keyword>
<dbReference type="InterPro" id="IPR001057">
    <property type="entry name" value="Glu/AcGlu_kinase"/>
</dbReference>
<dbReference type="Gene3D" id="2.30.130.10">
    <property type="entry name" value="PUA domain"/>
    <property type="match status" value="1"/>
</dbReference>
<dbReference type="InterPro" id="IPR036393">
    <property type="entry name" value="AceGlu_kinase-like_sf"/>
</dbReference>
<evidence type="ECO:0000256" key="5">
    <source>
        <dbReference type="ARBA" id="ARBA00022741"/>
    </source>
</evidence>
<evidence type="ECO:0000256" key="4">
    <source>
        <dbReference type="ARBA" id="ARBA00022679"/>
    </source>
</evidence>
<keyword evidence="4" id="KW-0808">Transferase</keyword>
<dbReference type="GO" id="GO:0005524">
    <property type="term" value="F:ATP binding"/>
    <property type="evidence" value="ECO:0007669"/>
    <property type="project" value="UniProtKB-KW"/>
</dbReference>
<dbReference type="HAMAP" id="MF_00456">
    <property type="entry name" value="ProB"/>
    <property type="match status" value="1"/>
</dbReference>
<evidence type="ECO:0000313" key="9">
    <source>
        <dbReference type="EMBL" id="TPX56678.1"/>
    </source>
</evidence>
<dbReference type="SUPFAM" id="SSF88697">
    <property type="entry name" value="PUA domain-like"/>
    <property type="match status" value="1"/>
</dbReference>
<dbReference type="CDD" id="cd04242">
    <property type="entry name" value="AAK_G5K_ProB"/>
    <property type="match status" value="1"/>
</dbReference>
<protein>
    <submittedName>
        <fullName evidence="9">Glutamate 5-kinase</fullName>
    </submittedName>
</protein>
<dbReference type="Pfam" id="PF00696">
    <property type="entry name" value="AA_kinase"/>
    <property type="match status" value="1"/>
</dbReference>
<evidence type="ECO:0000256" key="7">
    <source>
        <dbReference type="ARBA" id="ARBA00022840"/>
    </source>
</evidence>
<dbReference type="STRING" id="246404.A0A507E0D3"/>
<dbReference type="NCBIfam" id="TIGR01027">
    <property type="entry name" value="proB"/>
    <property type="match status" value="1"/>
</dbReference>
<dbReference type="GO" id="GO:0005829">
    <property type="term" value="C:cytosol"/>
    <property type="evidence" value="ECO:0007669"/>
    <property type="project" value="TreeGrafter"/>
</dbReference>
<dbReference type="GO" id="GO:0004349">
    <property type="term" value="F:glutamate 5-kinase activity"/>
    <property type="evidence" value="ECO:0007669"/>
    <property type="project" value="InterPro"/>
</dbReference>
<dbReference type="SUPFAM" id="SSF53633">
    <property type="entry name" value="Carbamate kinase-like"/>
    <property type="match status" value="1"/>
</dbReference>
<evidence type="ECO:0000256" key="1">
    <source>
        <dbReference type="ARBA" id="ARBA00022490"/>
    </source>
</evidence>
<keyword evidence="5" id="KW-0547">Nucleotide-binding</keyword>
<sequence>MESVPPKNPRQVVAPSGSGLTIVIKLGTSSIVSESTLFPKMSTLSLMAETVRELRSHGHRVVIVSSGAVGMGLKRLKMHKRPTALAQVQAVAAVGQGRLMALYDHMFGQLDIPVAQVLLTKDTLAERAQYVNACNTLKELLNFSTVPIVNENDTVSNSEIRFGDNDTLSAITAGMINADYLFLCTDVECLYTDNPRTNPEAKAVRRVDDIASLKVQVSSPGSALGTGGMVTKLIAAELATAAGCSTVITIGSKPERIIKILDELAQHHLASPETPFEPSVGTLFVRKPNPMVDRKWWILHGLATRGVIYIDAGAVQAIRKRNSLFAAGIVDVEGTFSAQQTVRIVHKVAGEFQEDGSPKLIEVGKGLTNYGSNEVSRIKGCKSYEIHVVLGYVDSDCVMHRDNIVVVV</sequence>
<organism evidence="9 10">
    <name type="scientific">Chytriomyces confervae</name>
    <dbReference type="NCBI Taxonomy" id="246404"/>
    <lineage>
        <taxon>Eukaryota</taxon>
        <taxon>Fungi</taxon>
        <taxon>Fungi incertae sedis</taxon>
        <taxon>Chytridiomycota</taxon>
        <taxon>Chytridiomycota incertae sedis</taxon>
        <taxon>Chytridiomycetes</taxon>
        <taxon>Chytridiales</taxon>
        <taxon>Chytriomycetaceae</taxon>
        <taxon>Chytriomyces</taxon>
    </lineage>
</organism>
<dbReference type="PROSITE" id="PS00902">
    <property type="entry name" value="GLUTAMATE_5_KINASE"/>
    <property type="match status" value="1"/>
</dbReference>
<dbReference type="InterPro" id="IPR001048">
    <property type="entry name" value="Asp/Glu/Uridylate_kinase"/>
</dbReference>
<comment type="caution">
    <text evidence="9">The sequence shown here is derived from an EMBL/GenBank/DDBJ whole genome shotgun (WGS) entry which is preliminary data.</text>
</comment>
<feature type="domain" description="PUA" evidence="8">
    <location>
        <begin position="306"/>
        <end position="399"/>
    </location>
</feature>
<dbReference type="PROSITE" id="PS50890">
    <property type="entry name" value="PUA"/>
    <property type="match status" value="1"/>
</dbReference>
<dbReference type="PRINTS" id="PR00474">
    <property type="entry name" value="GLU5KINASE"/>
</dbReference>
<dbReference type="CDD" id="cd21157">
    <property type="entry name" value="PUA_G5K"/>
    <property type="match status" value="1"/>
</dbReference>
<dbReference type="InterPro" id="IPR005715">
    <property type="entry name" value="Glu_5kinase/COase_Synthase"/>
</dbReference>
<keyword evidence="3" id="KW-0641">Proline biosynthesis</keyword>
<evidence type="ECO:0000256" key="6">
    <source>
        <dbReference type="ARBA" id="ARBA00022777"/>
    </source>
</evidence>
<dbReference type="Pfam" id="PF01472">
    <property type="entry name" value="PUA"/>
    <property type="match status" value="1"/>
</dbReference>
<evidence type="ECO:0000259" key="8">
    <source>
        <dbReference type="SMART" id="SM00359"/>
    </source>
</evidence>
<dbReference type="SMART" id="SM00359">
    <property type="entry name" value="PUA"/>
    <property type="match status" value="1"/>
</dbReference>
<dbReference type="Proteomes" id="UP000320333">
    <property type="component" value="Unassembled WGS sequence"/>
</dbReference>
<dbReference type="InterPro" id="IPR011529">
    <property type="entry name" value="Glu_5kinase"/>
</dbReference>
<dbReference type="InterPro" id="IPR019797">
    <property type="entry name" value="Glutamate_5-kinase_CS"/>
</dbReference>
<evidence type="ECO:0000256" key="2">
    <source>
        <dbReference type="ARBA" id="ARBA00022605"/>
    </source>
</evidence>
<evidence type="ECO:0000313" key="10">
    <source>
        <dbReference type="Proteomes" id="UP000320333"/>
    </source>
</evidence>
<dbReference type="GO" id="GO:1901607">
    <property type="term" value="P:alpha-amino acid biosynthetic process"/>
    <property type="evidence" value="ECO:0007669"/>
    <property type="project" value="UniProtKB-ARBA"/>
</dbReference>
<dbReference type="InterPro" id="IPR015947">
    <property type="entry name" value="PUA-like_sf"/>
</dbReference>
<dbReference type="InterPro" id="IPR036974">
    <property type="entry name" value="PUA_sf"/>
</dbReference>
<keyword evidence="6 9" id="KW-0418">Kinase</keyword>
<dbReference type="EMBL" id="QEAP01000794">
    <property type="protein sequence ID" value="TPX56678.1"/>
    <property type="molecule type" value="Genomic_DNA"/>
</dbReference>
<reference evidence="9 10" key="1">
    <citation type="journal article" date="2019" name="Sci. Rep.">
        <title>Comparative genomics of chytrid fungi reveal insights into the obligate biotrophic and pathogenic lifestyle of Synchytrium endobioticum.</title>
        <authorList>
            <person name="van de Vossenberg B.T.L.H."/>
            <person name="Warris S."/>
            <person name="Nguyen H.D.T."/>
            <person name="van Gent-Pelzer M.P.E."/>
            <person name="Joly D.L."/>
            <person name="van de Geest H.C."/>
            <person name="Bonants P.J.M."/>
            <person name="Smith D.S."/>
            <person name="Levesque C.A."/>
            <person name="van der Lee T.A.J."/>
        </authorList>
    </citation>
    <scope>NUCLEOTIDE SEQUENCE [LARGE SCALE GENOMIC DNA]</scope>
    <source>
        <strain evidence="9 10">CBS 675.73</strain>
    </source>
</reference>
<gene>
    <name evidence="9" type="primary">PRO1</name>
    <name evidence="9" type="ORF">CcCBS67573_g09332</name>
</gene>
<name>A0A507E0D3_9FUNG</name>
<dbReference type="PIRSF" id="PIRSF000729">
    <property type="entry name" value="GK"/>
    <property type="match status" value="1"/>
</dbReference>
<dbReference type="PANTHER" id="PTHR43654:SF3">
    <property type="entry name" value="GLUTAMATE 5-KINASE"/>
    <property type="match status" value="1"/>
</dbReference>
<keyword evidence="2" id="KW-0028">Amino-acid biosynthesis</keyword>
<dbReference type="PANTHER" id="PTHR43654">
    <property type="entry name" value="GLUTAMATE 5-KINASE"/>
    <property type="match status" value="1"/>
</dbReference>
<dbReference type="OrthoDB" id="409889at2759"/>
<dbReference type="Gene3D" id="3.40.1160.10">
    <property type="entry name" value="Acetylglutamate kinase-like"/>
    <property type="match status" value="2"/>
</dbReference>